<dbReference type="InterPro" id="IPR052864">
    <property type="entry name" value="Chloroplast_FAD_CarF"/>
</dbReference>
<feature type="domain" description="Lipid desaturase" evidence="8">
    <location>
        <begin position="62"/>
        <end position="230"/>
    </location>
</feature>
<feature type="region of interest" description="Disordered" evidence="6">
    <location>
        <begin position="228"/>
        <end position="249"/>
    </location>
</feature>
<name>A0A2G9IAX5_9LAMI</name>
<dbReference type="STRING" id="429701.A0A2G9IAX5"/>
<comment type="subcellular location">
    <subcellularLocation>
        <location evidence="1">Membrane</location>
        <topology evidence="1">Multi-pass membrane protein</topology>
    </subcellularLocation>
</comment>
<gene>
    <name evidence="9" type="ORF">CDL12_00331</name>
</gene>
<comment type="caution">
    <text evidence="9">The sequence shown here is derived from an EMBL/GenBank/DDBJ whole genome shotgun (WGS) entry which is preliminary data.</text>
</comment>
<keyword evidence="10" id="KW-1185">Reference proteome</keyword>
<comment type="similarity">
    <text evidence="2">Belongs to the fatty acid desaturase CarF family.</text>
</comment>
<dbReference type="PANTHER" id="PTHR48140:SF1">
    <property type="entry name" value="FATTY ACID DESATURASE 4, CHLOROPLASTIC-RELATED"/>
    <property type="match status" value="1"/>
</dbReference>
<evidence type="ECO:0000256" key="4">
    <source>
        <dbReference type="ARBA" id="ARBA00022989"/>
    </source>
</evidence>
<keyword evidence="4 7" id="KW-1133">Transmembrane helix</keyword>
<dbReference type="EMBL" id="NKXS01000032">
    <property type="protein sequence ID" value="PIN26905.1"/>
    <property type="molecule type" value="Genomic_DNA"/>
</dbReference>
<organism evidence="9 10">
    <name type="scientific">Handroanthus impetiginosus</name>
    <dbReference type="NCBI Taxonomy" id="429701"/>
    <lineage>
        <taxon>Eukaryota</taxon>
        <taxon>Viridiplantae</taxon>
        <taxon>Streptophyta</taxon>
        <taxon>Embryophyta</taxon>
        <taxon>Tracheophyta</taxon>
        <taxon>Spermatophyta</taxon>
        <taxon>Magnoliopsida</taxon>
        <taxon>eudicotyledons</taxon>
        <taxon>Gunneridae</taxon>
        <taxon>Pentapetalae</taxon>
        <taxon>asterids</taxon>
        <taxon>lamiids</taxon>
        <taxon>Lamiales</taxon>
        <taxon>Bignoniaceae</taxon>
        <taxon>Crescentiina</taxon>
        <taxon>Tabebuia alliance</taxon>
        <taxon>Handroanthus</taxon>
    </lineage>
</organism>
<dbReference type="PANTHER" id="PTHR48140">
    <property type="entry name" value="FATTY ACID DESATURASE 4, CHLOROPLASTIC-RELATED"/>
    <property type="match status" value="1"/>
</dbReference>
<evidence type="ECO:0000256" key="2">
    <source>
        <dbReference type="ARBA" id="ARBA00007620"/>
    </source>
</evidence>
<evidence type="ECO:0000259" key="8">
    <source>
        <dbReference type="Pfam" id="PF10520"/>
    </source>
</evidence>
<dbReference type="OrthoDB" id="5103at2759"/>
<dbReference type="InterPro" id="IPR019547">
    <property type="entry name" value="Lipid_desat"/>
</dbReference>
<accession>A0A2G9IAX5</accession>
<dbReference type="GO" id="GO:0006631">
    <property type="term" value="P:fatty acid metabolic process"/>
    <property type="evidence" value="ECO:0007669"/>
    <property type="project" value="UniProtKB-UniPathway"/>
</dbReference>
<evidence type="ECO:0000256" key="1">
    <source>
        <dbReference type="ARBA" id="ARBA00004141"/>
    </source>
</evidence>
<dbReference type="AlphaFoldDB" id="A0A2G9IAX5"/>
<feature type="transmembrane region" description="Helical" evidence="7">
    <location>
        <begin position="135"/>
        <end position="156"/>
    </location>
</feature>
<dbReference type="UniPathway" id="UPA00199"/>
<evidence type="ECO:0000313" key="9">
    <source>
        <dbReference type="EMBL" id="PIN26905.1"/>
    </source>
</evidence>
<sequence length="249" mass="28227">MAHQEKLKDEISYKSTWTQLAWFASGCTMVIISLAKSMKILSTSPSHPRTWIEFNLSVLLSYVLVDLVSGIYHWAVDNYGSAQTPIFGPQIEHFRAHHSQPSAITKYDMAAILHTTSRVFMIAILPINILSNDPVLLGFVGVFAGFGIFSMKLHAWSHTPKRQLPRLVAVLQDIGVILRWSQHKLHHQPPFKGNYCIVSGICNWMLDEFKVFEAMEAIIFHVVGVRPRSWSEPNSDWKPVESESELALD</sequence>
<evidence type="ECO:0000256" key="6">
    <source>
        <dbReference type="SAM" id="MobiDB-lite"/>
    </source>
</evidence>
<keyword evidence="5 7" id="KW-0472">Membrane</keyword>
<feature type="transmembrane region" description="Helical" evidence="7">
    <location>
        <begin position="16"/>
        <end position="35"/>
    </location>
</feature>
<reference evidence="10" key="1">
    <citation type="journal article" date="2018" name="Gigascience">
        <title>Genome assembly of the Pink Ipe (Handroanthus impetiginosus, Bignoniaceae), a highly valued, ecologically keystone Neotropical timber forest tree.</title>
        <authorList>
            <person name="Silva-Junior O.B."/>
            <person name="Grattapaglia D."/>
            <person name="Novaes E."/>
            <person name="Collevatti R.G."/>
        </authorList>
    </citation>
    <scope>NUCLEOTIDE SEQUENCE [LARGE SCALE GENOMIC DNA]</scope>
    <source>
        <strain evidence="10">cv. UFG-1</strain>
    </source>
</reference>
<evidence type="ECO:0000256" key="5">
    <source>
        <dbReference type="ARBA" id="ARBA00023136"/>
    </source>
</evidence>
<evidence type="ECO:0000313" key="10">
    <source>
        <dbReference type="Proteomes" id="UP000231279"/>
    </source>
</evidence>
<protein>
    <submittedName>
        <fullName evidence="9">Ubiquitin-conjugating enzyme</fullName>
    </submittedName>
</protein>
<dbReference type="PROSITE" id="PS51257">
    <property type="entry name" value="PROKAR_LIPOPROTEIN"/>
    <property type="match status" value="1"/>
</dbReference>
<feature type="transmembrane region" description="Helical" evidence="7">
    <location>
        <begin position="56"/>
        <end position="75"/>
    </location>
</feature>
<evidence type="ECO:0000256" key="3">
    <source>
        <dbReference type="ARBA" id="ARBA00022692"/>
    </source>
</evidence>
<dbReference type="GO" id="GO:0016020">
    <property type="term" value="C:membrane"/>
    <property type="evidence" value="ECO:0007669"/>
    <property type="project" value="UniProtKB-SubCell"/>
</dbReference>
<evidence type="ECO:0000256" key="7">
    <source>
        <dbReference type="SAM" id="Phobius"/>
    </source>
</evidence>
<keyword evidence="3 7" id="KW-0812">Transmembrane</keyword>
<dbReference type="Proteomes" id="UP000231279">
    <property type="component" value="Unassembled WGS sequence"/>
</dbReference>
<proteinExistence type="inferred from homology"/>
<dbReference type="Pfam" id="PF10520">
    <property type="entry name" value="Lipid_desat"/>
    <property type="match status" value="1"/>
</dbReference>